<dbReference type="AlphaFoldDB" id="A0A9D7E501"/>
<dbReference type="InterPro" id="IPR000119">
    <property type="entry name" value="Hist_DNA-bd"/>
</dbReference>
<comment type="caution">
    <text evidence="6">The sequence shown here is derived from an EMBL/GenBank/DDBJ whole genome shotgun (WGS) entry which is preliminary data.</text>
</comment>
<keyword evidence="2" id="KW-0226">DNA condensation</keyword>
<gene>
    <name evidence="6" type="ORF">IPH26_08590</name>
</gene>
<dbReference type="Proteomes" id="UP000807785">
    <property type="component" value="Unassembled WGS sequence"/>
</dbReference>
<evidence type="ECO:0000256" key="2">
    <source>
        <dbReference type="ARBA" id="ARBA00023067"/>
    </source>
</evidence>
<dbReference type="EMBL" id="JADJEV010000003">
    <property type="protein sequence ID" value="MBK6972995.1"/>
    <property type="molecule type" value="Genomic_DNA"/>
</dbReference>
<proteinExistence type="inferred from homology"/>
<evidence type="ECO:0000256" key="3">
    <source>
        <dbReference type="ARBA" id="ARBA00023125"/>
    </source>
</evidence>
<dbReference type="InterPro" id="IPR010992">
    <property type="entry name" value="IHF-like_DNA-bd_dom_sf"/>
</dbReference>
<reference evidence="6" key="1">
    <citation type="submission" date="2020-10" db="EMBL/GenBank/DDBJ databases">
        <title>Connecting structure to function with the recovery of over 1000 high-quality activated sludge metagenome-assembled genomes encoding full-length rRNA genes using long-read sequencing.</title>
        <authorList>
            <person name="Singleton C.M."/>
            <person name="Petriglieri F."/>
            <person name="Kristensen J.M."/>
            <person name="Kirkegaard R.H."/>
            <person name="Michaelsen T.Y."/>
            <person name="Andersen M.H."/>
            <person name="Karst S.M."/>
            <person name="Dueholm M.S."/>
            <person name="Nielsen P.H."/>
            <person name="Albertsen M."/>
        </authorList>
    </citation>
    <scope>NUCLEOTIDE SEQUENCE</scope>
    <source>
        <strain evidence="6">Bjer_18-Q3-R1-45_BAT3C.347</strain>
    </source>
</reference>
<dbReference type="PRINTS" id="PR01727">
    <property type="entry name" value="DNABINDINGHU"/>
</dbReference>
<comment type="similarity">
    <text evidence="1 4">Belongs to the bacterial histone-like protein family.</text>
</comment>
<dbReference type="Pfam" id="PF00216">
    <property type="entry name" value="Bac_DNA_binding"/>
    <property type="match status" value="1"/>
</dbReference>
<evidence type="ECO:0000256" key="4">
    <source>
        <dbReference type="RuleBase" id="RU003939"/>
    </source>
</evidence>
<protein>
    <submittedName>
        <fullName evidence="6">HU family DNA-binding protein</fullName>
    </submittedName>
</protein>
<name>A0A9D7E501_9PROT</name>
<evidence type="ECO:0000256" key="1">
    <source>
        <dbReference type="ARBA" id="ARBA00010529"/>
    </source>
</evidence>
<dbReference type="GO" id="GO:0030527">
    <property type="term" value="F:structural constituent of chromatin"/>
    <property type="evidence" value="ECO:0007669"/>
    <property type="project" value="InterPro"/>
</dbReference>
<feature type="region of interest" description="Disordered" evidence="5">
    <location>
        <begin position="1"/>
        <end position="25"/>
    </location>
</feature>
<dbReference type="GO" id="GO:0003677">
    <property type="term" value="F:DNA binding"/>
    <property type="evidence" value="ECO:0007669"/>
    <property type="project" value="UniProtKB-KW"/>
</dbReference>
<evidence type="ECO:0000313" key="6">
    <source>
        <dbReference type="EMBL" id="MBK6972995.1"/>
    </source>
</evidence>
<accession>A0A9D7E501</accession>
<dbReference type="SUPFAM" id="SSF47729">
    <property type="entry name" value="IHF-like DNA-binding proteins"/>
    <property type="match status" value="1"/>
</dbReference>
<evidence type="ECO:0000256" key="5">
    <source>
        <dbReference type="SAM" id="MobiDB-lite"/>
    </source>
</evidence>
<dbReference type="PANTHER" id="PTHR33175">
    <property type="entry name" value="DNA-BINDING PROTEIN HU"/>
    <property type="match status" value="1"/>
</dbReference>
<evidence type="ECO:0000313" key="7">
    <source>
        <dbReference type="Proteomes" id="UP000807785"/>
    </source>
</evidence>
<dbReference type="PANTHER" id="PTHR33175:SF3">
    <property type="entry name" value="DNA-BINDING PROTEIN HU-BETA"/>
    <property type="match status" value="1"/>
</dbReference>
<dbReference type="GO" id="GO:0030261">
    <property type="term" value="P:chromosome condensation"/>
    <property type="evidence" value="ECO:0007669"/>
    <property type="project" value="UniProtKB-KW"/>
</dbReference>
<keyword evidence="3 6" id="KW-0238">DNA-binding</keyword>
<organism evidence="6 7">
    <name type="scientific">Candidatus Methylophosphatis roskildensis</name>
    <dbReference type="NCBI Taxonomy" id="2899263"/>
    <lineage>
        <taxon>Bacteria</taxon>
        <taxon>Pseudomonadati</taxon>
        <taxon>Pseudomonadota</taxon>
        <taxon>Betaproteobacteria</taxon>
        <taxon>Nitrosomonadales</taxon>
        <taxon>Sterolibacteriaceae</taxon>
        <taxon>Candidatus Methylophosphatis</taxon>
    </lineage>
</organism>
<dbReference type="SMART" id="SM00411">
    <property type="entry name" value="BHL"/>
    <property type="match status" value="1"/>
</dbReference>
<sequence length="107" mass="11689">MAAGLRASAKALERPPEPNVGAPVLDPTLRRDRHLHLNLSRGEIVRILGTLIDIIGNEIKRGRKVQISGLGTFSTAKRKAHKGTNPKTGEPIKIAAMRCPSSRRPKR</sequence>
<dbReference type="Gene3D" id="4.10.520.10">
    <property type="entry name" value="IHF-like DNA-binding proteins"/>
    <property type="match status" value="1"/>
</dbReference>